<evidence type="ECO:0000313" key="2">
    <source>
        <dbReference type="Proteomes" id="UP000219327"/>
    </source>
</evidence>
<name>A0A2A5WI34_9GAMM</name>
<dbReference type="SUPFAM" id="SSF53474">
    <property type="entry name" value="alpha/beta-Hydrolases"/>
    <property type="match status" value="1"/>
</dbReference>
<dbReference type="PANTHER" id="PTHR48098:SF3">
    <property type="entry name" value="IRON(III) ENTEROBACTIN ESTERASE"/>
    <property type="match status" value="1"/>
</dbReference>
<dbReference type="Gene3D" id="3.40.50.1820">
    <property type="entry name" value="alpha/beta hydrolase"/>
    <property type="match status" value="1"/>
</dbReference>
<dbReference type="Proteomes" id="UP000219327">
    <property type="component" value="Unassembled WGS sequence"/>
</dbReference>
<dbReference type="EMBL" id="NTKD01000078">
    <property type="protein sequence ID" value="PDH35953.1"/>
    <property type="molecule type" value="Genomic_DNA"/>
</dbReference>
<dbReference type="AlphaFoldDB" id="A0A2A5WI34"/>
<dbReference type="PANTHER" id="PTHR48098">
    <property type="entry name" value="ENTEROCHELIN ESTERASE-RELATED"/>
    <property type="match status" value="1"/>
</dbReference>
<gene>
    <name evidence="1" type="ORF">CNE99_10450</name>
</gene>
<accession>A0A2A5WI34</accession>
<reference evidence="1 2" key="1">
    <citation type="submission" date="2017-08" db="EMBL/GenBank/DDBJ databases">
        <title>Fine stratification of microbial communities through a metagenomic profile of the photic zone.</title>
        <authorList>
            <person name="Haro-Moreno J.M."/>
            <person name="Lopez-Perez M."/>
            <person name="De La Torre J."/>
            <person name="Picazo A."/>
            <person name="Camacho A."/>
            <person name="Rodriguez-Valera F."/>
        </authorList>
    </citation>
    <scope>NUCLEOTIDE SEQUENCE [LARGE SCALE GENOMIC DNA]</scope>
    <source>
        <strain evidence="1">MED-G24</strain>
    </source>
</reference>
<proteinExistence type="predicted"/>
<dbReference type="InterPro" id="IPR050583">
    <property type="entry name" value="Mycobacterial_A85_antigen"/>
</dbReference>
<evidence type="ECO:0000313" key="1">
    <source>
        <dbReference type="EMBL" id="PDH35953.1"/>
    </source>
</evidence>
<dbReference type="InterPro" id="IPR000801">
    <property type="entry name" value="Esterase-like"/>
</dbReference>
<comment type="caution">
    <text evidence="1">The sequence shown here is derived from an EMBL/GenBank/DDBJ whole genome shotgun (WGS) entry which is preliminary data.</text>
</comment>
<dbReference type="InterPro" id="IPR029058">
    <property type="entry name" value="AB_hydrolase_fold"/>
</dbReference>
<protein>
    <submittedName>
        <fullName evidence="1">Esterase</fullName>
    </submittedName>
</protein>
<sequence>MDIRDALDVPGDAAYHPCSEAFPREGVATGSVTSFKDWQASKVFPDTKRDMWIYVPEGVSVEAPVIVFNDGAGYLNREGAIRATAVLDNLIAAGDIQPTVAAFVNPGQPVDGSDRGQRSYEYDSMTPDYGRFIIDEVLPFMASEAGVSLSEDPGKRTICGVSSGGICAFNLAWHHPDSFGRVLSHCGSFTNIRGGHNFPYLIRSTERKPIRVLLQSGEADAAILLGDWPLANKTMANALEYAGYNYRFEFGTGGHSLRHGGALFADSLRWLWRD</sequence>
<organism evidence="1 2">
    <name type="scientific">OM182 bacterium MED-G24</name>
    <dbReference type="NCBI Taxonomy" id="1986255"/>
    <lineage>
        <taxon>Bacteria</taxon>
        <taxon>Pseudomonadati</taxon>
        <taxon>Pseudomonadota</taxon>
        <taxon>Gammaproteobacteria</taxon>
        <taxon>OMG group</taxon>
        <taxon>OM182 clade</taxon>
    </lineage>
</organism>
<dbReference type="Pfam" id="PF00756">
    <property type="entry name" value="Esterase"/>
    <property type="match status" value="1"/>
</dbReference>